<evidence type="ECO:0000256" key="1">
    <source>
        <dbReference type="ARBA" id="ARBA00001961"/>
    </source>
</evidence>
<comment type="caution">
    <text evidence="4">The sequence shown here is derived from an EMBL/GenBank/DDBJ whole genome shotgun (WGS) entry which is preliminary data.</text>
</comment>
<dbReference type="EMBL" id="JAAALK010000285">
    <property type="protein sequence ID" value="KAG8065364.1"/>
    <property type="molecule type" value="Genomic_DNA"/>
</dbReference>
<dbReference type="AlphaFoldDB" id="A0A8J5SZW9"/>
<reference evidence="4" key="1">
    <citation type="journal article" date="2021" name="bioRxiv">
        <title>Whole Genome Assembly and Annotation of Northern Wild Rice, Zizania palustris L., Supports a Whole Genome Duplication in the Zizania Genus.</title>
        <authorList>
            <person name="Haas M."/>
            <person name="Kono T."/>
            <person name="Macchietto M."/>
            <person name="Millas R."/>
            <person name="McGilp L."/>
            <person name="Shao M."/>
            <person name="Duquette J."/>
            <person name="Hirsch C.N."/>
            <person name="Kimball J."/>
        </authorList>
    </citation>
    <scope>NUCLEOTIDE SEQUENCE</scope>
    <source>
        <tissue evidence="4">Fresh leaf tissue</tissue>
    </source>
</reference>
<keyword evidence="5" id="KW-1185">Reference proteome</keyword>
<feature type="domain" description="Fe2OG dioxygenase" evidence="3">
    <location>
        <begin position="197"/>
        <end position="298"/>
    </location>
</feature>
<evidence type="ECO:0000259" key="3">
    <source>
        <dbReference type="PROSITE" id="PS51471"/>
    </source>
</evidence>
<evidence type="ECO:0000313" key="5">
    <source>
        <dbReference type="Proteomes" id="UP000729402"/>
    </source>
</evidence>
<comment type="similarity">
    <text evidence="2">Belongs to the iron/ascorbate-dependent oxidoreductase family.</text>
</comment>
<dbReference type="GO" id="GO:0016491">
    <property type="term" value="F:oxidoreductase activity"/>
    <property type="evidence" value="ECO:0007669"/>
    <property type="project" value="UniProtKB-KW"/>
</dbReference>
<dbReference type="Pfam" id="PF14226">
    <property type="entry name" value="DIOX_N"/>
    <property type="match status" value="1"/>
</dbReference>
<dbReference type="GO" id="GO:0046872">
    <property type="term" value="F:metal ion binding"/>
    <property type="evidence" value="ECO:0007669"/>
    <property type="project" value="UniProtKB-KW"/>
</dbReference>
<keyword evidence="2" id="KW-0408">Iron</keyword>
<comment type="cofactor">
    <cofactor evidence="1">
        <name>L-ascorbate</name>
        <dbReference type="ChEBI" id="CHEBI:38290"/>
    </cofactor>
</comment>
<dbReference type="OrthoDB" id="288590at2759"/>
<dbReference type="Proteomes" id="UP000729402">
    <property type="component" value="Unassembled WGS sequence"/>
</dbReference>
<dbReference type="InterPro" id="IPR050231">
    <property type="entry name" value="Iron_ascorbate_oxido_reductase"/>
</dbReference>
<sequence>MTAFTESAIDPPLANSYLTLLPNDGGIAPPAPPSESSTVLERVLPTIDLKRLTSRGAKERKACADAMARAASEWGFFQLTNHGVSRELMEKMRREQARLFRLPFETKEKAGLLNGSYRWGNPTATSLRHLSWSEAFHVPLARISGKHCDFGELTSLGCVMQEVAEAMSRVANTVVAALAEKLTGHDAGAAAFPPGCDKMTCFLRLNRYPACPFAADTFGLVPHTDSDFLTVLCQDQVGGLHLMKDSCWVTVKPRPDTLIVNIGDLFQAWSNDTYKSVEHKVVANAKSDRLSIAYFLCPSYDAFIGTCGEPSPYRAFTFREYRSKAYSNDTYKSVEHNVVANVKSDRLSIAYFLCPSYDAFIGTCVEPSPYRAFTFGEYRSKVQDDVGRTGKKIGLPNFLKCSLVQ</sequence>
<keyword evidence="2" id="KW-0560">Oxidoreductase</keyword>
<keyword evidence="2" id="KW-0479">Metal-binding</keyword>
<dbReference type="PANTHER" id="PTHR47990">
    <property type="entry name" value="2-OXOGLUTARATE (2OG) AND FE(II)-DEPENDENT OXYGENASE SUPERFAMILY PROTEIN-RELATED"/>
    <property type="match status" value="1"/>
</dbReference>
<dbReference type="PROSITE" id="PS51471">
    <property type="entry name" value="FE2OG_OXY"/>
    <property type="match status" value="1"/>
</dbReference>
<dbReference type="Pfam" id="PF03171">
    <property type="entry name" value="2OG-FeII_Oxy"/>
    <property type="match status" value="1"/>
</dbReference>
<dbReference type="InterPro" id="IPR005123">
    <property type="entry name" value="Oxoglu/Fe-dep_dioxygenase_dom"/>
</dbReference>
<evidence type="ECO:0000256" key="2">
    <source>
        <dbReference type="RuleBase" id="RU003682"/>
    </source>
</evidence>
<dbReference type="InterPro" id="IPR026992">
    <property type="entry name" value="DIOX_N"/>
</dbReference>
<evidence type="ECO:0000313" key="4">
    <source>
        <dbReference type="EMBL" id="KAG8065364.1"/>
    </source>
</evidence>
<dbReference type="InterPro" id="IPR044861">
    <property type="entry name" value="IPNS-like_FE2OG_OXY"/>
</dbReference>
<reference evidence="4" key="2">
    <citation type="submission" date="2021-02" db="EMBL/GenBank/DDBJ databases">
        <authorList>
            <person name="Kimball J.A."/>
            <person name="Haas M.W."/>
            <person name="Macchietto M."/>
            <person name="Kono T."/>
            <person name="Duquette J."/>
            <person name="Shao M."/>
        </authorList>
    </citation>
    <scope>NUCLEOTIDE SEQUENCE</scope>
    <source>
        <tissue evidence="4">Fresh leaf tissue</tissue>
    </source>
</reference>
<protein>
    <recommendedName>
        <fullName evidence="3">Fe2OG dioxygenase domain-containing protein</fullName>
    </recommendedName>
</protein>
<organism evidence="4 5">
    <name type="scientific">Zizania palustris</name>
    <name type="common">Northern wild rice</name>
    <dbReference type="NCBI Taxonomy" id="103762"/>
    <lineage>
        <taxon>Eukaryota</taxon>
        <taxon>Viridiplantae</taxon>
        <taxon>Streptophyta</taxon>
        <taxon>Embryophyta</taxon>
        <taxon>Tracheophyta</taxon>
        <taxon>Spermatophyta</taxon>
        <taxon>Magnoliopsida</taxon>
        <taxon>Liliopsida</taxon>
        <taxon>Poales</taxon>
        <taxon>Poaceae</taxon>
        <taxon>BOP clade</taxon>
        <taxon>Oryzoideae</taxon>
        <taxon>Oryzeae</taxon>
        <taxon>Zizaniinae</taxon>
        <taxon>Zizania</taxon>
    </lineage>
</organism>
<accession>A0A8J5SZW9</accession>
<gene>
    <name evidence="4" type="ORF">GUJ93_ZPchr0004g39695</name>
</gene>
<proteinExistence type="inferred from homology"/>
<name>A0A8J5SZW9_ZIZPA</name>